<keyword evidence="3" id="KW-1185">Reference proteome</keyword>
<dbReference type="AlphaFoldDB" id="A0AAX6H6X1"/>
<comment type="caution">
    <text evidence="2">The sequence shown here is derived from an EMBL/GenBank/DDBJ whole genome shotgun (WGS) entry which is preliminary data.</text>
</comment>
<feature type="region of interest" description="Disordered" evidence="1">
    <location>
        <begin position="46"/>
        <end position="117"/>
    </location>
</feature>
<proteinExistence type="predicted"/>
<dbReference type="EMBL" id="JANAVB010011999">
    <property type="protein sequence ID" value="KAJ6836573.1"/>
    <property type="molecule type" value="Genomic_DNA"/>
</dbReference>
<gene>
    <name evidence="2" type="ORF">M6B38_326195</name>
</gene>
<reference evidence="2" key="2">
    <citation type="submission" date="2023-04" db="EMBL/GenBank/DDBJ databases">
        <authorList>
            <person name="Bruccoleri R.E."/>
            <person name="Oakeley E.J."/>
            <person name="Faust A.-M."/>
            <person name="Dessus-Babus S."/>
            <person name="Altorfer M."/>
            <person name="Burckhardt D."/>
            <person name="Oertli M."/>
            <person name="Naumann U."/>
            <person name="Petersen F."/>
            <person name="Wong J."/>
        </authorList>
    </citation>
    <scope>NUCLEOTIDE SEQUENCE</scope>
    <source>
        <strain evidence="2">GSM-AAB239-AS_SAM_17_03QT</strain>
        <tissue evidence="2">Leaf</tissue>
    </source>
</reference>
<evidence type="ECO:0000313" key="2">
    <source>
        <dbReference type="EMBL" id="KAJ6836573.1"/>
    </source>
</evidence>
<organism evidence="2 3">
    <name type="scientific">Iris pallida</name>
    <name type="common">Sweet iris</name>
    <dbReference type="NCBI Taxonomy" id="29817"/>
    <lineage>
        <taxon>Eukaryota</taxon>
        <taxon>Viridiplantae</taxon>
        <taxon>Streptophyta</taxon>
        <taxon>Embryophyta</taxon>
        <taxon>Tracheophyta</taxon>
        <taxon>Spermatophyta</taxon>
        <taxon>Magnoliopsida</taxon>
        <taxon>Liliopsida</taxon>
        <taxon>Asparagales</taxon>
        <taxon>Iridaceae</taxon>
        <taxon>Iridoideae</taxon>
        <taxon>Irideae</taxon>
        <taxon>Iris</taxon>
    </lineage>
</organism>
<name>A0AAX6H6X1_IRIPA</name>
<protein>
    <submittedName>
        <fullName evidence="2">Uncharacterized protein</fullName>
    </submittedName>
</protein>
<evidence type="ECO:0000256" key="1">
    <source>
        <dbReference type="SAM" id="MobiDB-lite"/>
    </source>
</evidence>
<dbReference type="Proteomes" id="UP001140949">
    <property type="component" value="Unassembled WGS sequence"/>
</dbReference>
<evidence type="ECO:0000313" key="3">
    <source>
        <dbReference type="Proteomes" id="UP001140949"/>
    </source>
</evidence>
<accession>A0AAX6H6X1</accession>
<reference evidence="2" key="1">
    <citation type="journal article" date="2023" name="GigaByte">
        <title>Genome assembly of the bearded iris, Iris pallida Lam.</title>
        <authorList>
            <person name="Bruccoleri R.E."/>
            <person name="Oakeley E.J."/>
            <person name="Faust A.M.E."/>
            <person name="Altorfer M."/>
            <person name="Dessus-Babus S."/>
            <person name="Burckhardt D."/>
            <person name="Oertli M."/>
            <person name="Naumann U."/>
            <person name="Petersen F."/>
            <person name="Wong J."/>
        </authorList>
    </citation>
    <scope>NUCLEOTIDE SEQUENCE</scope>
    <source>
        <strain evidence="2">GSM-AAB239-AS_SAM_17_03QT</strain>
    </source>
</reference>
<sequence length="117" mass="12477">MKFFSLQILSSKGKSPKFFSLQRKVTQILRSSERVSVGRAAEKAMVGRLRSGRTSQVDARTGTADKRGSDRLGQSSSPVIVFSSGGGRRISDEGATLPMTGIVSSSSDSSNVILTNH</sequence>